<evidence type="ECO:0000256" key="5">
    <source>
        <dbReference type="ARBA" id="ARBA00023004"/>
    </source>
</evidence>
<organism evidence="7">
    <name type="scientific">marine metagenome</name>
    <dbReference type="NCBI Taxonomy" id="408172"/>
    <lineage>
        <taxon>unclassified sequences</taxon>
        <taxon>metagenomes</taxon>
        <taxon>ecological metagenomes</taxon>
    </lineage>
</organism>
<evidence type="ECO:0000256" key="4">
    <source>
        <dbReference type="ARBA" id="ARBA00022982"/>
    </source>
</evidence>
<dbReference type="EMBL" id="UINC01050925">
    <property type="protein sequence ID" value="SVB64471.1"/>
    <property type="molecule type" value="Genomic_DNA"/>
</dbReference>
<dbReference type="PROSITE" id="PS51007">
    <property type="entry name" value="CYTC"/>
    <property type="match status" value="1"/>
</dbReference>
<dbReference type="InterPro" id="IPR002327">
    <property type="entry name" value="Cyt_c_1A/1B"/>
</dbReference>
<reference evidence="7" key="1">
    <citation type="submission" date="2018-05" db="EMBL/GenBank/DDBJ databases">
        <authorList>
            <person name="Lanie J.A."/>
            <person name="Ng W.-L."/>
            <person name="Kazmierczak K.M."/>
            <person name="Andrzejewski T.M."/>
            <person name="Davidsen T.M."/>
            <person name="Wayne K.J."/>
            <person name="Tettelin H."/>
            <person name="Glass J.I."/>
            <person name="Rusch D."/>
            <person name="Podicherti R."/>
            <person name="Tsui H.-C.T."/>
            <person name="Winkler M.E."/>
        </authorList>
    </citation>
    <scope>NUCLEOTIDE SEQUENCE</scope>
</reference>
<dbReference type="InterPro" id="IPR036909">
    <property type="entry name" value="Cyt_c-like_dom_sf"/>
</dbReference>
<sequence>MSAIEINKFVGALLSTVLFLMLLNMLADTIFGRHHTKEKPTYIVANTEPLREPSDTQQDVGPNLNVRLANADPTSGKKMSKKCIACHTFSQGQASKIGPNLWDIIGRNIASGPGFAYSNALLNVEGKWNFVELDRFLTSPKTFARGTKMAFPGLKKPSDRADVMMYLRSLSPTPVAIPED</sequence>
<gene>
    <name evidence="7" type="ORF">METZ01_LOCUS217325</name>
</gene>
<accession>A0A382FR77</accession>
<proteinExistence type="predicted"/>
<dbReference type="GO" id="GO:0009055">
    <property type="term" value="F:electron transfer activity"/>
    <property type="evidence" value="ECO:0007669"/>
    <property type="project" value="InterPro"/>
</dbReference>
<dbReference type="GO" id="GO:0046872">
    <property type="term" value="F:metal ion binding"/>
    <property type="evidence" value="ECO:0007669"/>
    <property type="project" value="UniProtKB-KW"/>
</dbReference>
<dbReference type="Gene3D" id="1.10.760.10">
    <property type="entry name" value="Cytochrome c-like domain"/>
    <property type="match status" value="1"/>
</dbReference>
<evidence type="ECO:0000256" key="3">
    <source>
        <dbReference type="ARBA" id="ARBA00022723"/>
    </source>
</evidence>
<dbReference type="PRINTS" id="PR00604">
    <property type="entry name" value="CYTCHRMECIAB"/>
</dbReference>
<evidence type="ECO:0000313" key="7">
    <source>
        <dbReference type="EMBL" id="SVB64471.1"/>
    </source>
</evidence>
<protein>
    <recommendedName>
        <fullName evidence="6">Cytochrome c domain-containing protein</fullName>
    </recommendedName>
</protein>
<dbReference type="PANTHER" id="PTHR11961">
    <property type="entry name" value="CYTOCHROME C"/>
    <property type="match status" value="1"/>
</dbReference>
<feature type="domain" description="Cytochrome c" evidence="6">
    <location>
        <begin position="71"/>
        <end position="171"/>
    </location>
</feature>
<keyword evidence="3" id="KW-0479">Metal-binding</keyword>
<keyword evidence="5" id="KW-0408">Iron</keyword>
<dbReference type="SUPFAM" id="SSF46626">
    <property type="entry name" value="Cytochrome c"/>
    <property type="match status" value="1"/>
</dbReference>
<dbReference type="InterPro" id="IPR009056">
    <property type="entry name" value="Cyt_c-like_dom"/>
</dbReference>
<dbReference type="AlphaFoldDB" id="A0A382FR77"/>
<keyword evidence="2" id="KW-0349">Heme</keyword>
<keyword evidence="4" id="KW-0249">Electron transport</keyword>
<evidence type="ECO:0000256" key="2">
    <source>
        <dbReference type="ARBA" id="ARBA00022617"/>
    </source>
</evidence>
<keyword evidence="1" id="KW-0813">Transport</keyword>
<name>A0A382FR77_9ZZZZ</name>
<dbReference type="GO" id="GO:0020037">
    <property type="term" value="F:heme binding"/>
    <property type="evidence" value="ECO:0007669"/>
    <property type="project" value="InterPro"/>
</dbReference>
<evidence type="ECO:0000256" key="1">
    <source>
        <dbReference type="ARBA" id="ARBA00022448"/>
    </source>
</evidence>
<evidence type="ECO:0000259" key="6">
    <source>
        <dbReference type="PROSITE" id="PS51007"/>
    </source>
</evidence>